<protein>
    <submittedName>
        <fullName evidence="1">Uncharacterized protein</fullName>
    </submittedName>
</protein>
<name>A0A0A9DHN1_ARUDO</name>
<accession>A0A0A9DHN1</accession>
<proteinExistence type="predicted"/>
<dbReference type="AlphaFoldDB" id="A0A0A9DHN1"/>
<organism evidence="1">
    <name type="scientific">Arundo donax</name>
    <name type="common">Giant reed</name>
    <name type="synonym">Donax arundinaceus</name>
    <dbReference type="NCBI Taxonomy" id="35708"/>
    <lineage>
        <taxon>Eukaryota</taxon>
        <taxon>Viridiplantae</taxon>
        <taxon>Streptophyta</taxon>
        <taxon>Embryophyta</taxon>
        <taxon>Tracheophyta</taxon>
        <taxon>Spermatophyta</taxon>
        <taxon>Magnoliopsida</taxon>
        <taxon>Liliopsida</taxon>
        <taxon>Poales</taxon>
        <taxon>Poaceae</taxon>
        <taxon>PACMAD clade</taxon>
        <taxon>Arundinoideae</taxon>
        <taxon>Arundineae</taxon>
        <taxon>Arundo</taxon>
    </lineage>
</organism>
<dbReference type="EMBL" id="GBRH01211712">
    <property type="protein sequence ID" value="JAD86183.1"/>
    <property type="molecule type" value="Transcribed_RNA"/>
</dbReference>
<sequence length="38" mass="4174">MAQSTSCHATSSSLATTQLRFLQQRLCAASECSHIFTR</sequence>
<reference evidence="1" key="1">
    <citation type="submission" date="2014-09" db="EMBL/GenBank/DDBJ databases">
        <authorList>
            <person name="Magalhaes I.L.F."/>
            <person name="Oliveira U."/>
            <person name="Santos F.R."/>
            <person name="Vidigal T.H.D.A."/>
            <person name="Brescovit A.D."/>
            <person name="Santos A.J."/>
        </authorList>
    </citation>
    <scope>NUCLEOTIDE SEQUENCE</scope>
    <source>
        <tissue evidence="1">Shoot tissue taken approximately 20 cm above the soil surface</tissue>
    </source>
</reference>
<evidence type="ECO:0000313" key="1">
    <source>
        <dbReference type="EMBL" id="JAD86183.1"/>
    </source>
</evidence>
<reference evidence="1" key="2">
    <citation type="journal article" date="2015" name="Data Brief">
        <title>Shoot transcriptome of the giant reed, Arundo donax.</title>
        <authorList>
            <person name="Barrero R.A."/>
            <person name="Guerrero F.D."/>
            <person name="Moolhuijzen P."/>
            <person name="Goolsby J.A."/>
            <person name="Tidwell J."/>
            <person name="Bellgard S.E."/>
            <person name="Bellgard M.I."/>
        </authorList>
    </citation>
    <scope>NUCLEOTIDE SEQUENCE</scope>
    <source>
        <tissue evidence="1">Shoot tissue taken approximately 20 cm above the soil surface</tissue>
    </source>
</reference>